<accession>W0EH28</accession>
<gene>
    <name evidence="1" type="ORF">DESME_00970</name>
</gene>
<dbReference type="AlphaFoldDB" id="W0EH28"/>
<protein>
    <submittedName>
        <fullName evidence="1">Uncharacterized protein</fullName>
    </submittedName>
</protein>
<dbReference type="HOGENOM" id="CLU_3269055_0_0_9"/>
<dbReference type="EMBL" id="CP007032">
    <property type="protein sequence ID" value="AHF08366.1"/>
    <property type="molecule type" value="Genomic_DNA"/>
</dbReference>
<sequence>MFFVDKAVEDGDKSWGIGIYCQKEKEGELYSFPSLLFIYSI</sequence>
<dbReference type="KEGG" id="dmt:DESME_00970"/>
<name>W0EH28_9FIRM</name>
<proteinExistence type="predicted"/>
<reference evidence="1 2" key="1">
    <citation type="submission" date="2013-12" db="EMBL/GenBank/DDBJ databases">
        <authorList>
            <consortium name="DOE Joint Genome Institute"/>
            <person name="Smidt H."/>
            <person name="Huntemann M."/>
            <person name="Han J."/>
            <person name="Chen A."/>
            <person name="Kyrpides N."/>
            <person name="Mavromatis K."/>
            <person name="Markowitz V."/>
            <person name="Palaniappan K."/>
            <person name="Ivanova N."/>
            <person name="Schaumberg A."/>
            <person name="Pati A."/>
            <person name="Liolios K."/>
            <person name="Nordberg H.P."/>
            <person name="Cantor M.N."/>
            <person name="Hua S.X."/>
            <person name="Woyke T."/>
        </authorList>
    </citation>
    <scope>NUCLEOTIDE SEQUENCE [LARGE SCALE GENOMIC DNA]</scope>
    <source>
        <strain evidence="2">DSM 15288</strain>
    </source>
</reference>
<evidence type="ECO:0000313" key="1">
    <source>
        <dbReference type="EMBL" id="AHF08366.1"/>
    </source>
</evidence>
<keyword evidence="2" id="KW-1185">Reference proteome</keyword>
<evidence type="ECO:0000313" key="2">
    <source>
        <dbReference type="Proteomes" id="UP000010847"/>
    </source>
</evidence>
<dbReference type="Proteomes" id="UP000010847">
    <property type="component" value="Chromosome"/>
</dbReference>
<organism evidence="1 2">
    <name type="scientific">Desulfitobacterium metallireducens DSM 15288</name>
    <dbReference type="NCBI Taxonomy" id="871968"/>
    <lineage>
        <taxon>Bacteria</taxon>
        <taxon>Bacillati</taxon>
        <taxon>Bacillota</taxon>
        <taxon>Clostridia</taxon>
        <taxon>Eubacteriales</taxon>
        <taxon>Desulfitobacteriaceae</taxon>
        <taxon>Desulfitobacterium</taxon>
    </lineage>
</organism>